<accession>A0ABW2IYY9</accession>
<proteinExistence type="predicted"/>
<protein>
    <submittedName>
        <fullName evidence="1">Uncharacterized protein</fullName>
    </submittedName>
</protein>
<dbReference type="EMBL" id="JBHTBD010000009">
    <property type="protein sequence ID" value="MFC7296317.1"/>
    <property type="molecule type" value="Genomic_DNA"/>
</dbReference>
<reference evidence="2" key="1">
    <citation type="journal article" date="2019" name="Int. J. Syst. Evol. Microbiol.">
        <title>The Global Catalogue of Microorganisms (GCM) 10K type strain sequencing project: providing services to taxonomists for standard genome sequencing and annotation.</title>
        <authorList>
            <consortium name="The Broad Institute Genomics Platform"/>
            <consortium name="The Broad Institute Genome Sequencing Center for Infectious Disease"/>
            <person name="Wu L."/>
            <person name="Ma J."/>
        </authorList>
    </citation>
    <scope>NUCLEOTIDE SEQUENCE [LARGE SCALE GENOMIC DNA]</scope>
    <source>
        <strain evidence="2">CCUG 60559</strain>
    </source>
</reference>
<keyword evidence="2" id="KW-1185">Reference proteome</keyword>
<dbReference type="Proteomes" id="UP001596506">
    <property type="component" value="Unassembled WGS sequence"/>
</dbReference>
<name>A0ABW2IYY9_9GAMM</name>
<evidence type="ECO:0000313" key="2">
    <source>
        <dbReference type="Proteomes" id="UP001596506"/>
    </source>
</evidence>
<organism evidence="1 2">
    <name type="scientific">Marinobacter aromaticivorans</name>
    <dbReference type="NCBI Taxonomy" id="1494078"/>
    <lineage>
        <taxon>Bacteria</taxon>
        <taxon>Pseudomonadati</taxon>
        <taxon>Pseudomonadota</taxon>
        <taxon>Gammaproteobacteria</taxon>
        <taxon>Pseudomonadales</taxon>
        <taxon>Marinobacteraceae</taxon>
        <taxon>Marinobacter</taxon>
    </lineage>
</organism>
<evidence type="ECO:0000313" key="1">
    <source>
        <dbReference type="EMBL" id="MFC7296317.1"/>
    </source>
</evidence>
<comment type="caution">
    <text evidence="1">The sequence shown here is derived from an EMBL/GenBank/DDBJ whole genome shotgun (WGS) entry which is preliminary data.</text>
</comment>
<gene>
    <name evidence="1" type="ORF">ACFQQA_16480</name>
</gene>
<dbReference type="RefSeq" id="WP_157807853.1">
    <property type="nucleotide sequence ID" value="NZ_JBHTBD010000009.1"/>
</dbReference>
<sequence length="45" mass="5037">MELSMLIFMTCFAAVVVSSVLIAAHIDSKNEQLLIAEVEREEKNL</sequence>